<protein>
    <submittedName>
        <fullName evidence="1">Uncharacterized protein</fullName>
    </submittedName>
</protein>
<dbReference type="AlphaFoldDB" id="A0A382KWE0"/>
<reference evidence="1" key="1">
    <citation type="submission" date="2018-05" db="EMBL/GenBank/DDBJ databases">
        <authorList>
            <person name="Lanie J.A."/>
            <person name="Ng W.-L."/>
            <person name="Kazmierczak K.M."/>
            <person name="Andrzejewski T.M."/>
            <person name="Davidsen T.M."/>
            <person name="Wayne K.J."/>
            <person name="Tettelin H."/>
            <person name="Glass J.I."/>
            <person name="Rusch D."/>
            <person name="Podicherti R."/>
            <person name="Tsui H.-C.T."/>
            <person name="Winkler M.E."/>
        </authorList>
    </citation>
    <scope>NUCLEOTIDE SEQUENCE</scope>
</reference>
<gene>
    <name evidence="1" type="ORF">METZ01_LOCUS281812</name>
</gene>
<sequence>AGFDFVDQNKDGGIDINEAQIMADYANNQAAEQAEVQSSTANKEKLQSPTTNENVKYESAAIVDQVGTETIEVWVGNMYFSMEMSGSHQQMITDLKQYLQVEEAVNENMLPSGTQYVAAQVLGLAGYEMKSGWNQPTANGQGSHTIVAFQRKIN</sequence>
<proteinExistence type="predicted"/>
<dbReference type="EMBL" id="UINC01083343">
    <property type="protein sequence ID" value="SVC28958.1"/>
    <property type="molecule type" value="Genomic_DNA"/>
</dbReference>
<organism evidence="1">
    <name type="scientific">marine metagenome</name>
    <dbReference type="NCBI Taxonomy" id="408172"/>
    <lineage>
        <taxon>unclassified sequences</taxon>
        <taxon>metagenomes</taxon>
        <taxon>ecological metagenomes</taxon>
    </lineage>
</organism>
<feature type="non-terminal residue" evidence="1">
    <location>
        <position position="1"/>
    </location>
</feature>
<name>A0A382KWE0_9ZZZZ</name>
<evidence type="ECO:0000313" key="1">
    <source>
        <dbReference type="EMBL" id="SVC28958.1"/>
    </source>
</evidence>
<accession>A0A382KWE0</accession>